<dbReference type="KEGG" id="rva:Rvan_2915"/>
<dbReference type="OrthoDB" id="3525895at2"/>
<dbReference type="HOGENOM" id="CLU_1676507_0_0_5"/>
<dbReference type="SUPFAM" id="SSF51206">
    <property type="entry name" value="cAMP-binding domain-like"/>
    <property type="match status" value="1"/>
</dbReference>
<dbReference type="PROSITE" id="PS50042">
    <property type="entry name" value="CNMP_BINDING_3"/>
    <property type="match status" value="1"/>
</dbReference>
<reference evidence="3" key="1">
    <citation type="journal article" date="2011" name="J. Bacteriol.">
        <title>Genome sequences of eight morphologically diverse alphaproteobacteria.</title>
        <authorList>
            <consortium name="US DOE Joint Genome Institute"/>
            <person name="Brown P.J."/>
            <person name="Kysela D.T."/>
            <person name="Buechlein A."/>
            <person name="Hemmerich C."/>
            <person name="Brun Y.V."/>
        </authorList>
    </citation>
    <scope>NUCLEOTIDE SEQUENCE [LARGE SCALE GENOMIC DNA]</scope>
    <source>
        <strain evidence="3">ATCC 17100 / ATH 3.1.1 / DSM 162 / LMG 4299</strain>
    </source>
</reference>
<proteinExistence type="predicted"/>
<evidence type="ECO:0000313" key="3">
    <source>
        <dbReference type="Proteomes" id="UP000001399"/>
    </source>
</evidence>
<evidence type="ECO:0000259" key="1">
    <source>
        <dbReference type="PROSITE" id="PS50042"/>
    </source>
</evidence>
<keyword evidence="3" id="KW-1185">Reference proteome</keyword>
<dbReference type="PANTHER" id="PTHR45743:SF2">
    <property type="entry name" value="POTASSIUM CHANNEL AKT1"/>
    <property type="match status" value="1"/>
</dbReference>
<name>E3HZ74_RHOVT</name>
<dbReference type="InterPro" id="IPR000595">
    <property type="entry name" value="cNMP-bd_dom"/>
</dbReference>
<dbReference type="GO" id="GO:0005249">
    <property type="term" value="F:voltage-gated potassium channel activity"/>
    <property type="evidence" value="ECO:0007669"/>
    <property type="project" value="InterPro"/>
</dbReference>
<dbReference type="InterPro" id="IPR045319">
    <property type="entry name" value="KAT/AKT"/>
</dbReference>
<sequence>MLDHKIELLQQVPLFRGLSEELLEAIAAIGQKTFFEADAKLITEGETGSTAYLIMTGKAGCPRIEAGELYVEDLWPGTLVGELGMLVETVHSVSVTAQERLRALAFSRDAFRATMEKHPELAEHISEKLLVRLHGLAAEIRRVDGKLAEIEKSEQAA</sequence>
<dbReference type="Proteomes" id="UP000001399">
    <property type="component" value="Chromosome"/>
</dbReference>
<dbReference type="eggNOG" id="COG0664">
    <property type="taxonomic scope" value="Bacteria"/>
</dbReference>
<dbReference type="InterPro" id="IPR018490">
    <property type="entry name" value="cNMP-bd_dom_sf"/>
</dbReference>
<accession>E3HZ74</accession>
<dbReference type="PANTHER" id="PTHR45743">
    <property type="entry name" value="POTASSIUM CHANNEL AKT1"/>
    <property type="match status" value="1"/>
</dbReference>
<dbReference type="EMBL" id="CP002292">
    <property type="protein sequence ID" value="ADP72121.1"/>
    <property type="molecule type" value="Genomic_DNA"/>
</dbReference>
<organism evidence="2 3">
    <name type="scientific">Rhodomicrobium vannielii (strain ATCC 17100 / DSM 162 / LMG 4299 / NCIMB 10020 / ATH 3.1.1)</name>
    <dbReference type="NCBI Taxonomy" id="648757"/>
    <lineage>
        <taxon>Bacteria</taxon>
        <taxon>Pseudomonadati</taxon>
        <taxon>Pseudomonadota</taxon>
        <taxon>Alphaproteobacteria</taxon>
        <taxon>Hyphomicrobiales</taxon>
        <taxon>Hyphomicrobiaceae</taxon>
        <taxon>Rhodomicrobium</taxon>
    </lineage>
</organism>
<dbReference type="SMART" id="SM00100">
    <property type="entry name" value="cNMP"/>
    <property type="match status" value="1"/>
</dbReference>
<dbReference type="Gene3D" id="2.60.120.10">
    <property type="entry name" value="Jelly Rolls"/>
    <property type="match status" value="1"/>
</dbReference>
<dbReference type="CDD" id="cd00038">
    <property type="entry name" value="CAP_ED"/>
    <property type="match status" value="1"/>
</dbReference>
<evidence type="ECO:0000313" key="2">
    <source>
        <dbReference type="EMBL" id="ADP72121.1"/>
    </source>
</evidence>
<feature type="domain" description="Cyclic nucleotide-binding" evidence="1">
    <location>
        <begin position="14"/>
        <end position="132"/>
    </location>
</feature>
<dbReference type="AlphaFoldDB" id="E3HZ74"/>
<dbReference type="STRING" id="648757.Rvan_2915"/>
<protein>
    <submittedName>
        <fullName evidence="2">Putative transcriptional regulator, Crp/Fnr family</fullName>
    </submittedName>
</protein>
<dbReference type="Pfam" id="PF00027">
    <property type="entry name" value="cNMP_binding"/>
    <property type="match status" value="1"/>
</dbReference>
<gene>
    <name evidence="2" type="ordered locus">Rvan_2915</name>
</gene>
<dbReference type="InterPro" id="IPR014710">
    <property type="entry name" value="RmlC-like_jellyroll"/>
</dbReference>
<dbReference type="RefSeq" id="WP_013420490.1">
    <property type="nucleotide sequence ID" value="NC_014664.1"/>
</dbReference>